<evidence type="ECO:0000313" key="1">
    <source>
        <dbReference type="EMBL" id="KAF9053998.1"/>
    </source>
</evidence>
<dbReference type="OrthoDB" id="432234at2759"/>
<comment type="caution">
    <text evidence="1">The sequence shown here is derived from an EMBL/GenBank/DDBJ whole genome shotgun (WGS) entry which is preliminary data.</text>
</comment>
<dbReference type="EMBL" id="JADNRY010000441">
    <property type="protein sequence ID" value="KAF9053998.1"/>
    <property type="molecule type" value="Genomic_DNA"/>
</dbReference>
<accession>A0A9P5P827</accession>
<name>A0A9P5P827_9AGAR</name>
<protein>
    <submittedName>
        <fullName evidence="1">Uncharacterized protein</fullName>
    </submittedName>
</protein>
<dbReference type="Proteomes" id="UP000772434">
    <property type="component" value="Unassembled WGS sequence"/>
</dbReference>
<keyword evidence="2" id="KW-1185">Reference proteome</keyword>
<proteinExistence type="predicted"/>
<organism evidence="1 2">
    <name type="scientific">Rhodocollybia butyracea</name>
    <dbReference type="NCBI Taxonomy" id="206335"/>
    <lineage>
        <taxon>Eukaryota</taxon>
        <taxon>Fungi</taxon>
        <taxon>Dikarya</taxon>
        <taxon>Basidiomycota</taxon>
        <taxon>Agaricomycotina</taxon>
        <taxon>Agaricomycetes</taxon>
        <taxon>Agaricomycetidae</taxon>
        <taxon>Agaricales</taxon>
        <taxon>Marasmiineae</taxon>
        <taxon>Omphalotaceae</taxon>
        <taxon>Rhodocollybia</taxon>
    </lineage>
</organism>
<dbReference type="AlphaFoldDB" id="A0A9P5P827"/>
<feature type="non-terminal residue" evidence="1">
    <location>
        <position position="73"/>
    </location>
</feature>
<reference evidence="1" key="1">
    <citation type="submission" date="2020-11" db="EMBL/GenBank/DDBJ databases">
        <authorList>
            <consortium name="DOE Joint Genome Institute"/>
            <person name="Ahrendt S."/>
            <person name="Riley R."/>
            <person name="Andreopoulos W."/>
            <person name="Labutti K."/>
            <person name="Pangilinan J."/>
            <person name="Ruiz-Duenas F.J."/>
            <person name="Barrasa J.M."/>
            <person name="Sanchez-Garcia M."/>
            <person name="Camarero S."/>
            <person name="Miyauchi S."/>
            <person name="Serrano A."/>
            <person name="Linde D."/>
            <person name="Babiker R."/>
            <person name="Drula E."/>
            <person name="Ayuso-Fernandez I."/>
            <person name="Pacheco R."/>
            <person name="Padilla G."/>
            <person name="Ferreira P."/>
            <person name="Barriuso J."/>
            <person name="Kellner H."/>
            <person name="Castanera R."/>
            <person name="Alfaro M."/>
            <person name="Ramirez L."/>
            <person name="Pisabarro A.G."/>
            <person name="Kuo A."/>
            <person name="Tritt A."/>
            <person name="Lipzen A."/>
            <person name="He G."/>
            <person name="Yan M."/>
            <person name="Ng V."/>
            <person name="Cullen D."/>
            <person name="Martin F."/>
            <person name="Rosso M.-N."/>
            <person name="Henrissat B."/>
            <person name="Hibbett D."/>
            <person name="Martinez A.T."/>
            <person name="Grigoriev I.V."/>
        </authorList>
    </citation>
    <scope>NUCLEOTIDE SEQUENCE</scope>
    <source>
        <strain evidence="1">AH 40177</strain>
    </source>
</reference>
<sequence>MTTYKAQGQTLSSVVVDLQSCTGTEAPYVMVSCVTSLEGLLVLRPFAKNKIQSRQSEDARREFRRLDILRLET</sequence>
<gene>
    <name evidence="1" type="ORF">BDP27DRAFT_1146671</name>
</gene>
<evidence type="ECO:0000313" key="2">
    <source>
        <dbReference type="Proteomes" id="UP000772434"/>
    </source>
</evidence>